<gene>
    <name evidence="2" type="ORF">EYF80_012180</name>
</gene>
<organism evidence="2 3">
    <name type="scientific">Liparis tanakae</name>
    <name type="common">Tanaka's snailfish</name>
    <dbReference type="NCBI Taxonomy" id="230148"/>
    <lineage>
        <taxon>Eukaryota</taxon>
        <taxon>Metazoa</taxon>
        <taxon>Chordata</taxon>
        <taxon>Craniata</taxon>
        <taxon>Vertebrata</taxon>
        <taxon>Euteleostomi</taxon>
        <taxon>Actinopterygii</taxon>
        <taxon>Neopterygii</taxon>
        <taxon>Teleostei</taxon>
        <taxon>Neoteleostei</taxon>
        <taxon>Acanthomorphata</taxon>
        <taxon>Eupercaria</taxon>
        <taxon>Perciformes</taxon>
        <taxon>Cottioidei</taxon>
        <taxon>Cottales</taxon>
        <taxon>Liparidae</taxon>
        <taxon>Liparis</taxon>
    </lineage>
</organism>
<dbReference type="Proteomes" id="UP000314294">
    <property type="component" value="Unassembled WGS sequence"/>
</dbReference>
<name>A0A4Z2IHY3_9TELE</name>
<evidence type="ECO:0000313" key="3">
    <source>
        <dbReference type="Proteomes" id="UP000314294"/>
    </source>
</evidence>
<accession>A0A4Z2IHY3</accession>
<protein>
    <submittedName>
        <fullName evidence="2">Uncharacterized protein</fullName>
    </submittedName>
</protein>
<evidence type="ECO:0000313" key="2">
    <source>
        <dbReference type="EMBL" id="TNN77590.1"/>
    </source>
</evidence>
<reference evidence="2 3" key="1">
    <citation type="submission" date="2019-03" db="EMBL/GenBank/DDBJ databases">
        <title>First draft genome of Liparis tanakae, snailfish: a comprehensive survey of snailfish specific genes.</title>
        <authorList>
            <person name="Kim W."/>
            <person name="Song I."/>
            <person name="Jeong J.-H."/>
            <person name="Kim D."/>
            <person name="Kim S."/>
            <person name="Ryu S."/>
            <person name="Song J.Y."/>
            <person name="Lee S.K."/>
        </authorList>
    </citation>
    <scope>NUCLEOTIDE SEQUENCE [LARGE SCALE GENOMIC DNA]</scope>
    <source>
        <tissue evidence="2">Muscle</tissue>
    </source>
</reference>
<keyword evidence="3" id="KW-1185">Reference proteome</keyword>
<dbReference type="AlphaFoldDB" id="A0A4Z2IHY3"/>
<evidence type="ECO:0000256" key="1">
    <source>
        <dbReference type="SAM" id="MobiDB-lite"/>
    </source>
</evidence>
<dbReference type="EMBL" id="SRLO01000081">
    <property type="protein sequence ID" value="TNN77590.1"/>
    <property type="molecule type" value="Genomic_DNA"/>
</dbReference>
<feature type="region of interest" description="Disordered" evidence="1">
    <location>
        <begin position="44"/>
        <end position="76"/>
    </location>
</feature>
<sequence length="76" mass="8640">MKPPAGIEGNIRFDFRRLRLEAHPAEPRGRATFRSIDVRRLRPLSPSGGPWEIEAEGRGHQRLRGESHDMKAPSEV</sequence>
<comment type="caution">
    <text evidence="2">The sequence shown here is derived from an EMBL/GenBank/DDBJ whole genome shotgun (WGS) entry which is preliminary data.</text>
</comment>
<proteinExistence type="predicted"/>
<feature type="compositionally biased region" description="Basic and acidic residues" evidence="1">
    <location>
        <begin position="55"/>
        <end position="76"/>
    </location>
</feature>